<dbReference type="SUPFAM" id="SSF49401">
    <property type="entry name" value="Bacterial adhesins"/>
    <property type="match status" value="1"/>
</dbReference>
<dbReference type="InterPro" id="IPR036937">
    <property type="entry name" value="Adhesion_dom_fimbrial_sf"/>
</dbReference>
<evidence type="ECO:0000256" key="2">
    <source>
        <dbReference type="ARBA" id="ARBA00006671"/>
    </source>
</evidence>
<dbReference type="GO" id="GO:0009289">
    <property type="term" value="C:pilus"/>
    <property type="evidence" value="ECO:0007669"/>
    <property type="project" value="UniProtKB-SubCell"/>
</dbReference>
<reference evidence="7 8" key="1">
    <citation type="journal article" date="2012" name="J. Bacteriol.">
        <title>Complete Genome Sequence of Providencia stuartii Clinical Isolate MRSN 2154.</title>
        <authorList>
            <person name="Clifford R.J."/>
            <person name="Hang J."/>
            <person name="Riley M.C."/>
            <person name="Onmus-Leone F."/>
            <person name="Kuschner R.A."/>
            <person name="Lesho E.P."/>
            <person name="Waterman P.E."/>
        </authorList>
    </citation>
    <scope>NUCLEOTIDE SEQUENCE [LARGE SCALE GENOMIC DNA]</scope>
    <source>
        <strain evidence="7 8">MRSN 2154</strain>
    </source>
</reference>
<evidence type="ECO:0000256" key="4">
    <source>
        <dbReference type="ARBA" id="ARBA00023263"/>
    </source>
</evidence>
<sequence length="202" mass="21678">MTNTSRMLRYVGLGSLALNLFSNMAMGTALNKVDNWDVDGSHGSLYVHGALTESACRLAMLSAYQTINLGTVGTGQLQHVGQTGNPVAIELRLEDCLSGESRSRTAQGNLLWSQQMPSMKVRFLAPIDIQDPRLAAVIGVQGVGLQLSDAAGSPINLGEYSTPQLVSPGQNQLTYYVTPVRTSAQLNAGAYQALIRFQVSYE</sequence>
<evidence type="ECO:0000313" key="8">
    <source>
        <dbReference type="Proteomes" id="UP000005012"/>
    </source>
</evidence>
<keyword evidence="4" id="KW-0281">Fimbrium</keyword>
<protein>
    <submittedName>
        <fullName evidence="7">Fimbrial protein domain-containing protein</fullName>
    </submittedName>
</protein>
<dbReference type="GeneID" id="93519976"/>
<dbReference type="OrthoDB" id="6466218at2"/>
<organism evidence="7 8">
    <name type="scientific">Providencia stuartii (strain MRSN 2154)</name>
    <dbReference type="NCBI Taxonomy" id="1157951"/>
    <lineage>
        <taxon>Bacteria</taxon>
        <taxon>Pseudomonadati</taxon>
        <taxon>Pseudomonadota</taxon>
        <taxon>Gammaproteobacteria</taxon>
        <taxon>Enterobacterales</taxon>
        <taxon>Morganellaceae</taxon>
        <taxon>Providencia</taxon>
    </lineage>
</organism>
<feature type="signal peptide" evidence="5">
    <location>
        <begin position="1"/>
        <end position="27"/>
    </location>
</feature>
<dbReference type="Gene3D" id="2.60.40.1090">
    <property type="entry name" value="Fimbrial-type adhesion domain"/>
    <property type="match status" value="1"/>
</dbReference>
<reference evidence="8" key="2">
    <citation type="submission" date="2012-04" db="EMBL/GenBank/DDBJ databases">
        <title>Complete genome sequence of Providencia stuartii clinical isolate MRSN 2154.</title>
        <authorList>
            <person name="Clifford R.J."/>
            <person name="Hang J."/>
            <person name="Riley M.C."/>
            <person name="Onmus-Leone F."/>
            <person name="Kuschner R.A."/>
            <person name="Lesho E.P."/>
            <person name="Waterman P.E."/>
        </authorList>
    </citation>
    <scope>NUCLEOTIDE SEQUENCE [LARGE SCALE GENOMIC DNA]</scope>
    <source>
        <strain evidence="8">MRSN 2154</strain>
    </source>
</reference>
<comment type="subcellular location">
    <subcellularLocation>
        <location evidence="1">Fimbrium</location>
    </subcellularLocation>
</comment>
<dbReference type="GO" id="GO:0043709">
    <property type="term" value="P:cell adhesion involved in single-species biofilm formation"/>
    <property type="evidence" value="ECO:0007669"/>
    <property type="project" value="TreeGrafter"/>
</dbReference>
<dbReference type="AlphaFoldDB" id="A0A140NRN0"/>
<gene>
    <name evidence="7" type="ordered locus">S70_17490</name>
</gene>
<accession>A0A140NRN0</accession>
<name>A0A140NRN0_PROSM</name>
<dbReference type="InterPro" id="IPR000259">
    <property type="entry name" value="Adhesion_dom_fimbrial"/>
</dbReference>
<dbReference type="InterPro" id="IPR008966">
    <property type="entry name" value="Adhesion_dom_sf"/>
</dbReference>
<dbReference type="EMBL" id="CP003488">
    <property type="protein sequence ID" value="AFH95308.1"/>
    <property type="molecule type" value="Genomic_DNA"/>
</dbReference>
<dbReference type="InterPro" id="IPR050263">
    <property type="entry name" value="Bact_Fimbrial_Adh_Pro"/>
</dbReference>
<evidence type="ECO:0000256" key="5">
    <source>
        <dbReference type="SAM" id="SignalP"/>
    </source>
</evidence>
<dbReference type="RefSeq" id="WP_014657976.1">
    <property type="nucleotide sequence ID" value="NC_017731.1"/>
</dbReference>
<comment type="similarity">
    <text evidence="2">Belongs to the fimbrial protein family.</text>
</comment>
<feature type="chain" id="PRO_5007303836" evidence="5">
    <location>
        <begin position="28"/>
        <end position="202"/>
    </location>
</feature>
<evidence type="ECO:0000313" key="7">
    <source>
        <dbReference type="EMBL" id="AFH95308.1"/>
    </source>
</evidence>
<dbReference type="HOGENOM" id="CLU_088965_1_0_6"/>
<dbReference type="PANTHER" id="PTHR33420">
    <property type="entry name" value="FIMBRIAL SUBUNIT ELFA-RELATED"/>
    <property type="match status" value="1"/>
</dbReference>
<evidence type="ECO:0000259" key="6">
    <source>
        <dbReference type="Pfam" id="PF00419"/>
    </source>
</evidence>
<dbReference type="PANTHER" id="PTHR33420:SF3">
    <property type="entry name" value="FIMBRIAL SUBUNIT ELFA"/>
    <property type="match status" value="1"/>
</dbReference>
<feature type="domain" description="Fimbrial-type adhesion" evidence="6">
    <location>
        <begin position="49"/>
        <end position="201"/>
    </location>
</feature>
<evidence type="ECO:0000256" key="3">
    <source>
        <dbReference type="ARBA" id="ARBA00022729"/>
    </source>
</evidence>
<dbReference type="Proteomes" id="UP000005012">
    <property type="component" value="Chromosome"/>
</dbReference>
<evidence type="ECO:0000256" key="1">
    <source>
        <dbReference type="ARBA" id="ARBA00004561"/>
    </source>
</evidence>
<keyword evidence="3 5" id="KW-0732">Signal</keyword>
<dbReference type="KEGG" id="psi:S70_17490"/>
<dbReference type="PATRIC" id="fig|1157951.4.peg.3508"/>
<dbReference type="Pfam" id="PF00419">
    <property type="entry name" value="Fimbrial"/>
    <property type="match status" value="1"/>
</dbReference>
<proteinExistence type="inferred from homology"/>